<organism evidence="1 2">
    <name type="scientific">Reticulomyxa filosa</name>
    <dbReference type="NCBI Taxonomy" id="46433"/>
    <lineage>
        <taxon>Eukaryota</taxon>
        <taxon>Sar</taxon>
        <taxon>Rhizaria</taxon>
        <taxon>Retaria</taxon>
        <taxon>Foraminifera</taxon>
        <taxon>Monothalamids</taxon>
        <taxon>Reticulomyxidae</taxon>
        <taxon>Reticulomyxa</taxon>
    </lineage>
</organism>
<dbReference type="Proteomes" id="UP000023152">
    <property type="component" value="Unassembled WGS sequence"/>
</dbReference>
<reference evidence="1 2" key="1">
    <citation type="journal article" date="2013" name="Curr. Biol.">
        <title>The Genome of the Foraminiferan Reticulomyxa filosa.</title>
        <authorList>
            <person name="Glockner G."/>
            <person name="Hulsmann N."/>
            <person name="Schleicher M."/>
            <person name="Noegel A.A."/>
            <person name="Eichinger L."/>
            <person name="Gallinger C."/>
            <person name="Pawlowski J."/>
            <person name="Sierra R."/>
            <person name="Euteneuer U."/>
            <person name="Pillet L."/>
            <person name="Moustafa A."/>
            <person name="Platzer M."/>
            <person name="Groth M."/>
            <person name="Szafranski K."/>
            <person name="Schliwa M."/>
        </authorList>
    </citation>
    <scope>NUCLEOTIDE SEQUENCE [LARGE SCALE GENOMIC DNA]</scope>
</reference>
<name>X6MH62_RETFI</name>
<sequence length="265" mass="30800">MFVFSNKQQRVHCCLSLWNSLSTCEYLRHDIYSLEYDHANGESWQWDQLIKKINQRLSWSGTGCQRYGGIFKVRKCFDVNSNRCAFIHQYQVIENLGDTETIGKDISRAKIRITMLAFEILFAIYSSIGPPMSQFQSNDFAIAEPAKSNEHQFANAIVFGLYKLDLTQVAVILLWLRKDIGNVVDESKARSIDENQTDSLAATINFFLSIKDFMFQKKIEACTDFFPKTRKYLLCEQQNNTHAKKKNYKKLAKLEKVCLVCLKYY</sequence>
<accession>X6MH62</accession>
<protein>
    <submittedName>
        <fullName evidence="1">Uncharacterized protein</fullName>
    </submittedName>
</protein>
<dbReference type="EMBL" id="ASPP01021484">
    <property type="protein sequence ID" value="ETO12365.1"/>
    <property type="molecule type" value="Genomic_DNA"/>
</dbReference>
<gene>
    <name evidence="1" type="ORF">RFI_25010</name>
</gene>
<evidence type="ECO:0000313" key="1">
    <source>
        <dbReference type="EMBL" id="ETO12365.1"/>
    </source>
</evidence>
<comment type="caution">
    <text evidence="1">The sequence shown here is derived from an EMBL/GenBank/DDBJ whole genome shotgun (WGS) entry which is preliminary data.</text>
</comment>
<proteinExistence type="predicted"/>
<evidence type="ECO:0000313" key="2">
    <source>
        <dbReference type="Proteomes" id="UP000023152"/>
    </source>
</evidence>
<dbReference type="AlphaFoldDB" id="X6MH62"/>
<keyword evidence="2" id="KW-1185">Reference proteome</keyword>